<keyword evidence="7" id="KW-0694">RNA-binding</keyword>
<dbReference type="CDD" id="cd03672">
    <property type="entry name" value="NUDIX_Dcp2p_Nudt20"/>
    <property type="match status" value="1"/>
</dbReference>
<dbReference type="SUPFAM" id="SSF55811">
    <property type="entry name" value="Nudix"/>
    <property type="match status" value="1"/>
</dbReference>
<dbReference type="GO" id="GO:0140933">
    <property type="term" value="F:5'-(N(7)-methylguanosine 5'-triphospho)-[mRNA] hydrolase activity"/>
    <property type="evidence" value="ECO:0007669"/>
    <property type="project" value="InterPro"/>
</dbReference>
<keyword evidence="8" id="KW-0464">Manganese</keyword>
<feature type="compositionally biased region" description="Low complexity" evidence="9">
    <location>
        <begin position="916"/>
        <end position="925"/>
    </location>
</feature>
<keyword evidence="6" id="KW-0378">Hydrolase</keyword>
<dbReference type="InterPro" id="IPR020084">
    <property type="entry name" value="NUDIX_hydrolase_CS"/>
</dbReference>
<evidence type="ECO:0000256" key="8">
    <source>
        <dbReference type="ARBA" id="ARBA00023211"/>
    </source>
</evidence>
<comment type="subcellular location">
    <subcellularLocation>
        <location evidence="2">Cytoplasm</location>
    </subcellularLocation>
</comment>
<dbReference type="SUPFAM" id="SSF140586">
    <property type="entry name" value="Dcp2 domain-like"/>
    <property type="match status" value="1"/>
</dbReference>
<feature type="compositionally biased region" description="Low complexity" evidence="9">
    <location>
        <begin position="1136"/>
        <end position="1156"/>
    </location>
</feature>
<dbReference type="Proteomes" id="UP000281245">
    <property type="component" value="Unassembled WGS sequence"/>
</dbReference>
<evidence type="ECO:0000256" key="5">
    <source>
        <dbReference type="ARBA" id="ARBA00022723"/>
    </source>
</evidence>
<feature type="region of interest" description="Disordered" evidence="9">
    <location>
        <begin position="1242"/>
        <end position="1275"/>
    </location>
</feature>
<evidence type="ECO:0000313" key="11">
    <source>
        <dbReference type="EMBL" id="RMX75877.1"/>
    </source>
</evidence>
<evidence type="ECO:0000256" key="1">
    <source>
        <dbReference type="ARBA" id="ARBA00001936"/>
    </source>
</evidence>
<feature type="compositionally biased region" description="Low complexity" evidence="9">
    <location>
        <begin position="1255"/>
        <end position="1264"/>
    </location>
</feature>
<keyword evidence="5" id="KW-0479">Metal-binding</keyword>
<dbReference type="InterPro" id="IPR036189">
    <property type="entry name" value="DCP2_BoxA_sf"/>
</dbReference>
<accession>A0A3M6WBA5</accession>
<feature type="compositionally biased region" description="Polar residues" evidence="9">
    <location>
        <begin position="573"/>
        <end position="587"/>
    </location>
</feature>
<keyword evidence="4" id="KW-0963">Cytoplasm</keyword>
<dbReference type="InterPro" id="IPR007722">
    <property type="entry name" value="DCP2_BoxA"/>
</dbReference>
<feature type="compositionally biased region" description="Low complexity" evidence="9">
    <location>
        <begin position="672"/>
        <end position="682"/>
    </location>
</feature>
<feature type="compositionally biased region" description="Low complexity" evidence="9">
    <location>
        <begin position="1066"/>
        <end position="1082"/>
    </location>
</feature>
<evidence type="ECO:0000256" key="7">
    <source>
        <dbReference type="ARBA" id="ARBA00022884"/>
    </source>
</evidence>
<feature type="region of interest" description="Disordered" evidence="9">
    <location>
        <begin position="378"/>
        <end position="402"/>
    </location>
</feature>
<feature type="compositionally biased region" description="Low complexity" evidence="9">
    <location>
        <begin position="521"/>
        <end position="545"/>
    </location>
</feature>
<dbReference type="GO" id="GO:0000290">
    <property type="term" value="P:deadenylation-dependent decapping of nuclear-transcribed mRNA"/>
    <property type="evidence" value="ECO:0007669"/>
    <property type="project" value="InterPro"/>
</dbReference>
<feature type="region of interest" description="Disordered" evidence="9">
    <location>
        <begin position="415"/>
        <end position="456"/>
    </location>
</feature>
<evidence type="ECO:0000313" key="12">
    <source>
        <dbReference type="Proteomes" id="UP000281245"/>
    </source>
</evidence>
<evidence type="ECO:0000256" key="2">
    <source>
        <dbReference type="ARBA" id="ARBA00004496"/>
    </source>
</evidence>
<dbReference type="PANTHER" id="PTHR23114:SF17">
    <property type="entry name" value="M7GPPPN-MRNA HYDROLASE"/>
    <property type="match status" value="1"/>
</dbReference>
<dbReference type="GO" id="GO:0000184">
    <property type="term" value="P:nuclear-transcribed mRNA catabolic process, nonsense-mediated decay"/>
    <property type="evidence" value="ECO:0007669"/>
    <property type="project" value="InterPro"/>
</dbReference>
<feature type="compositionally biased region" description="Low complexity" evidence="9">
    <location>
        <begin position="765"/>
        <end position="782"/>
    </location>
</feature>
<protein>
    <recommendedName>
        <fullName evidence="10">Nudix hydrolase domain-containing protein</fullName>
    </recommendedName>
</protein>
<dbReference type="OrthoDB" id="18996at2759"/>
<dbReference type="InterPro" id="IPR015797">
    <property type="entry name" value="NUDIX_hydrolase-like_dom_sf"/>
</dbReference>
<dbReference type="VEuPathDB" id="FungiDB:BTJ68_07951"/>
<feature type="region of interest" description="Disordered" evidence="9">
    <location>
        <begin position="698"/>
        <end position="1211"/>
    </location>
</feature>
<organism evidence="11 12">
    <name type="scientific">Hortaea werneckii</name>
    <name type="common">Black yeast</name>
    <name type="synonym">Cladosporium werneckii</name>
    <dbReference type="NCBI Taxonomy" id="91943"/>
    <lineage>
        <taxon>Eukaryota</taxon>
        <taxon>Fungi</taxon>
        <taxon>Dikarya</taxon>
        <taxon>Ascomycota</taxon>
        <taxon>Pezizomycotina</taxon>
        <taxon>Dothideomycetes</taxon>
        <taxon>Dothideomycetidae</taxon>
        <taxon>Mycosphaerellales</taxon>
        <taxon>Teratosphaeriaceae</taxon>
        <taxon>Hortaea</taxon>
    </lineage>
</organism>
<proteinExistence type="inferred from homology"/>
<comment type="caution">
    <text evidence="11">The sequence shown here is derived from an EMBL/GenBank/DDBJ whole genome shotgun (WGS) entry which is preliminary data.</text>
</comment>
<dbReference type="GO" id="GO:0000932">
    <property type="term" value="C:P-body"/>
    <property type="evidence" value="ECO:0007669"/>
    <property type="project" value="TreeGrafter"/>
</dbReference>
<dbReference type="PANTHER" id="PTHR23114">
    <property type="entry name" value="M7GPPPN-MRNA HYDROLASE"/>
    <property type="match status" value="1"/>
</dbReference>
<dbReference type="InterPro" id="IPR044099">
    <property type="entry name" value="Dcp2_NUDIX"/>
</dbReference>
<dbReference type="Pfam" id="PF05026">
    <property type="entry name" value="DCP2"/>
    <property type="match status" value="1"/>
</dbReference>
<feature type="region of interest" description="Disordered" evidence="9">
    <location>
        <begin position="487"/>
        <end position="509"/>
    </location>
</feature>
<comment type="similarity">
    <text evidence="3">Belongs to the Nudix hydrolase family. DCP2 subfamily.</text>
</comment>
<feature type="compositionally biased region" description="Basic and acidic residues" evidence="9">
    <location>
        <begin position="1031"/>
        <end position="1050"/>
    </location>
</feature>
<dbReference type="Gene3D" id="3.90.79.10">
    <property type="entry name" value="Nucleoside Triphosphate Pyrophosphohydrolase"/>
    <property type="match status" value="1"/>
</dbReference>
<dbReference type="Pfam" id="PF00293">
    <property type="entry name" value="NUDIX"/>
    <property type="match status" value="1"/>
</dbReference>
<evidence type="ECO:0000256" key="9">
    <source>
        <dbReference type="SAM" id="MobiDB-lite"/>
    </source>
</evidence>
<feature type="compositionally biased region" description="Polar residues" evidence="9">
    <location>
        <begin position="389"/>
        <end position="400"/>
    </location>
</feature>
<feature type="compositionally biased region" description="Basic and acidic residues" evidence="9">
    <location>
        <begin position="967"/>
        <end position="987"/>
    </location>
</feature>
<feature type="compositionally biased region" description="Polar residues" evidence="9">
    <location>
        <begin position="1122"/>
        <end position="1135"/>
    </location>
</feature>
<evidence type="ECO:0000259" key="10">
    <source>
        <dbReference type="PROSITE" id="PS51462"/>
    </source>
</evidence>
<gene>
    <name evidence="11" type="ORF">D0869_11228</name>
</gene>
<feature type="region of interest" description="Disordered" evidence="9">
    <location>
        <begin position="669"/>
        <end position="688"/>
    </location>
</feature>
<dbReference type="PROSITE" id="PS51462">
    <property type="entry name" value="NUDIX"/>
    <property type="match status" value="1"/>
</dbReference>
<dbReference type="InterPro" id="IPR000086">
    <property type="entry name" value="NUDIX_hydrolase_dom"/>
</dbReference>
<feature type="compositionally biased region" description="Pro residues" evidence="9">
    <location>
        <begin position="546"/>
        <end position="556"/>
    </location>
</feature>
<evidence type="ECO:0000256" key="3">
    <source>
        <dbReference type="ARBA" id="ARBA00005279"/>
    </source>
</evidence>
<feature type="compositionally biased region" description="Low complexity" evidence="9">
    <location>
        <begin position="1101"/>
        <end position="1110"/>
    </location>
</feature>
<feature type="compositionally biased region" description="Low complexity" evidence="9">
    <location>
        <begin position="1166"/>
        <end position="1180"/>
    </location>
</feature>
<dbReference type="Gene3D" id="1.10.10.1050">
    <property type="entry name" value="Dcp2, box A domain"/>
    <property type="match status" value="1"/>
</dbReference>
<dbReference type="PROSITE" id="PS00893">
    <property type="entry name" value="NUDIX_BOX"/>
    <property type="match status" value="1"/>
</dbReference>
<reference evidence="11 12" key="1">
    <citation type="journal article" date="2018" name="BMC Genomics">
        <title>Genomic evidence for intraspecific hybridization in a clonal and extremely halotolerant yeast.</title>
        <authorList>
            <person name="Gostincar C."/>
            <person name="Stajich J.E."/>
            <person name="Zupancic J."/>
            <person name="Zalar P."/>
            <person name="Gunde-Cimerman N."/>
        </authorList>
    </citation>
    <scope>NUCLEOTIDE SEQUENCE [LARGE SCALE GENOMIC DNA]</scope>
    <source>
        <strain evidence="11 12">EXF-6656</strain>
    </source>
</reference>
<dbReference type="EMBL" id="QWIJ01001213">
    <property type="protein sequence ID" value="RMX75877.1"/>
    <property type="molecule type" value="Genomic_DNA"/>
</dbReference>
<dbReference type="GO" id="GO:0003723">
    <property type="term" value="F:RNA binding"/>
    <property type="evidence" value="ECO:0007669"/>
    <property type="project" value="UniProtKB-KW"/>
</dbReference>
<dbReference type="SMART" id="SM01125">
    <property type="entry name" value="DCP2"/>
    <property type="match status" value="1"/>
</dbReference>
<dbReference type="FunFam" id="3.90.79.10:FF:000003">
    <property type="entry name" value="M7GpppN-mRNA hydrolase isoform 2"/>
    <property type="match status" value="1"/>
</dbReference>
<dbReference type="GO" id="GO:0030145">
    <property type="term" value="F:manganese ion binding"/>
    <property type="evidence" value="ECO:0007669"/>
    <property type="project" value="InterPro"/>
</dbReference>
<name>A0A3M6WBA5_HORWE</name>
<sequence>MLAHLHPIIPQPDQTLPLPPVVRREQLAAPARSYVPLTTRHPPPALQCETTPPTITMTGTATSDMEMTLPNILDDLTVRFLLNLPRSELQSIPRLCFQVEEAQWFYEDFIRPLAATASTPLPSLPLRQFCLALFQHCPLLSGFTDAEHVAAYEEFLAYKVRVPVRGAILMDEACERVVLVKGWKKGSSWSFPRGKINKDERDLDCAVREVYEETGFDVRAAGLVGQDDKQADEDVKYIDVIMREQHMRLFVFRGVPLDTVFEPQTRKEISKIAWYNVKDLPGFKKQKHAQDQANQANKFYMVAPFLGPLRKWISVQRKKDVARDARAASMPVSMPAVAGEDEDMETQARASAVPMNEAPPTVDKSEELRRLMGIGTVPAIQPQPPSFEPASTSNLANANDGQSSHLLSLLQGSAQPKPAIPQTPLDQIDQAFPPQEPISPHPRHPRHPNMQGFQQSVPDFAFSPQRLHAQGMPPHQSRNFSVPAMLGQQSMRPTPPPGLQAQGQHAQHPLQSGLPAWLQPQLTQRPQPEPPQQLHEPQQQQQNFPGPIPQPTPPFAIPQRQPIQPPQLGAQMATHSMLQHPPSQAHTPTAADATMPSTQQLHQQPHRPLNAPFVGLQDPHAAQGPYGARDAHVAIQAGPAVPKAGELPMPKLNAHSMGLLEALKSGGGKSGLGANAGPPGAARKPSTQHQNALLELFRRPSQPADESNSAMASKPEEAREQAVSPTPADFVIRPAEGNKERRTTLAEITRTLPARMKPKSPQPGPGQQAPRQQPQQSAQRPPMTAAAPSEAHPSQATEPGKQLFDPSHPQHFVRASDEAGKPAQGAPDPQIKIMQRQAPHTAQQQQQQQQPPPPPPHRASPKPGKASNKSGRGQENGMPVSSKQQAQPAFKILQRPGSATPGKQTGTQSPAPAPMQPFAQPAASSGPAKGKPASEKNSRRSQPPPQPPQVLKRPESVDPTTVQKAAEFVEEKRPSVEAAAEGDKREQLLALFGQSKPAATSADTAAVSPTPMKDEGVASPSLTPRSMAPQKAREQEGFAVGKEDKKKNELLELFAGPRVGDEEDAAATPTAAAAPVDSAAAQSRRESAAQAKDGLMSLLNSPTQSSAATSMPPPAPMIAPSRQSSRQPPTISTTYAPQQQQQRQQAPQHARHQTPQNALLDLFTRPAPSSGAGSGPSHQQHQSKDSIPGTPISPFALGTPVSKTSFHQTRDGNPLLSGLQHVPDHGNGFPHGTVNDGFRRESNAMMENSNGGGSRSASRAGGSATPTGDNNKEFLLGFLNGVVKKARG</sequence>
<feature type="region of interest" description="Disordered" evidence="9">
    <location>
        <begin position="521"/>
        <end position="612"/>
    </location>
</feature>
<feature type="domain" description="Nudix hydrolase" evidence="10">
    <location>
        <begin position="160"/>
        <end position="300"/>
    </location>
</feature>
<feature type="compositionally biased region" description="Polar residues" evidence="9">
    <location>
        <begin position="867"/>
        <end position="887"/>
    </location>
</feature>
<evidence type="ECO:0000256" key="6">
    <source>
        <dbReference type="ARBA" id="ARBA00022801"/>
    </source>
</evidence>
<evidence type="ECO:0000256" key="4">
    <source>
        <dbReference type="ARBA" id="ARBA00022490"/>
    </source>
</evidence>
<comment type="cofactor">
    <cofactor evidence="1">
        <name>Mn(2+)</name>
        <dbReference type="ChEBI" id="CHEBI:29035"/>
    </cofactor>
</comment>